<dbReference type="InterPro" id="IPR017972">
    <property type="entry name" value="Cyt_P450_CS"/>
</dbReference>
<name>A0A7R9LAW9_9ACAR</name>
<evidence type="ECO:0000313" key="11">
    <source>
        <dbReference type="Proteomes" id="UP000728032"/>
    </source>
</evidence>
<dbReference type="AlphaFoldDB" id="A0A7R9LAW9"/>
<dbReference type="PRINTS" id="PR00463">
    <property type="entry name" value="EP450I"/>
</dbReference>
<evidence type="ECO:0000256" key="8">
    <source>
        <dbReference type="PIRSR" id="PIRSR602401-1"/>
    </source>
</evidence>
<evidence type="ECO:0000256" key="6">
    <source>
        <dbReference type="ARBA" id="ARBA00023004"/>
    </source>
</evidence>
<comment type="similarity">
    <text evidence="2 9">Belongs to the cytochrome P450 family.</text>
</comment>
<proteinExistence type="inferred from homology"/>
<comment type="cofactor">
    <cofactor evidence="1 8">
        <name>heme</name>
        <dbReference type="ChEBI" id="CHEBI:30413"/>
    </cofactor>
</comment>
<dbReference type="PANTHER" id="PTHR24279:SF120">
    <property type="entry name" value="CYTOCHROME P450"/>
    <property type="match status" value="1"/>
</dbReference>
<keyword evidence="3 8" id="KW-0349">Heme</keyword>
<dbReference type="GO" id="GO:0016705">
    <property type="term" value="F:oxidoreductase activity, acting on paired donors, with incorporation or reduction of molecular oxygen"/>
    <property type="evidence" value="ECO:0007669"/>
    <property type="project" value="InterPro"/>
</dbReference>
<dbReference type="InterPro" id="IPR036396">
    <property type="entry name" value="Cyt_P450_sf"/>
</dbReference>
<dbReference type="InterPro" id="IPR050479">
    <property type="entry name" value="CYP11_CYP27_families"/>
</dbReference>
<evidence type="ECO:0000256" key="7">
    <source>
        <dbReference type="ARBA" id="ARBA00023033"/>
    </source>
</evidence>
<evidence type="ECO:0000256" key="3">
    <source>
        <dbReference type="ARBA" id="ARBA00022617"/>
    </source>
</evidence>
<dbReference type="OrthoDB" id="3945418at2759"/>
<keyword evidence="7 9" id="KW-0503">Monooxygenase</keyword>
<evidence type="ECO:0000256" key="9">
    <source>
        <dbReference type="RuleBase" id="RU000461"/>
    </source>
</evidence>
<protein>
    <recommendedName>
        <fullName evidence="12">Cytochrome P450</fullName>
    </recommendedName>
</protein>
<dbReference type="PRINTS" id="PR00385">
    <property type="entry name" value="P450"/>
</dbReference>
<organism evidence="10">
    <name type="scientific">Oppiella nova</name>
    <dbReference type="NCBI Taxonomy" id="334625"/>
    <lineage>
        <taxon>Eukaryota</taxon>
        <taxon>Metazoa</taxon>
        <taxon>Ecdysozoa</taxon>
        <taxon>Arthropoda</taxon>
        <taxon>Chelicerata</taxon>
        <taxon>Arachnida</taxon>
        <taxon>Acari</taxon>
        <taxon>Acariformes</taxon>
        <taxon>Sarcoptiformes</taxon>
        <taxon>Oribatida</taxon>
        <taxon>Brachypylina</taxon>
        <taxon>Oppioidea</taxon>
        <taxon>Oppiidae</taxon>
        <taxon>Oppiella</taxon>
    </lineage>
</organism>
<evidence type="ECO:0000313" key="10">
    <source>
        <dbReference type="EMBL" id="CAD7638293.1"/>
    </source>
</evidence>
<feature type="binding site" description="axial binding residue" evidence="8">
    <location>
        <position position="423"/>
    </location>
    <ligand>
        <name>heme</name>
        <dbReference type="ChEBI" id="CHEBI:30413"/>
    </ligand>
    <ligandPart>
        <name>Fe</name>
        <dbReference type="ChEBI" id="CHEBI:18248"/>
    </ligandPart>
</feature>
<gene>
    <name evidence="10" type="ORF">ONB1V03_LOCUS1325</name>
</gene>
<evidence type="ECO:0000256" key="2">
    <source>
        <dbReference type="ARBA" id="ARBA00010617"/>
    </source>
</evidence>
<dbReference type="CDD" id="cd11054">
    <property type="entry name" value="CYP24A1-like"/>
    <property type="match status" value="1"/>
</dbReference>
<dbReference type="Proteomes" id="UP000728032">
    <property type="component" value="Unassembled WGS sequence"/>
</dbReference>
<keyword evidence="11" id="KW-1185">Reference proteome</keyword>
<dbReference type="GO" id="GO:0004497">
    <property type="term" value="F:monooxygenase activity"/>
    <property type="evidence" value="ECO:0007669"/>
    <property type="project" value="UniProtKB-KW"/>
</dbReference>
<reference evidence="10" key="1">
    <citation type="submission" date="2020-11" db="EMBL/GenBank/DDBJ databases">
        <authorList>
            <person name="Tran Van P."/>
        </authorList>
    </citation>
    <scope>NUCLEOTIDE SEQUENCE</scope>
</reference>
<dbReference type="Gene3D" id="1.10.630.10">
    <property type="entry name" value="Cytochrome P450"/>
    <property type="match status" value="1"/>
</dbReference>
<evidence type="ECO:0000256" key="4">
    <source>
        <dbReference type="ARBA" id="ARBA00022723"/>
    </source>
</evidence>
<dbReference type="EMBL" id="CAJPVJ010000213">
    <property type="protein sequence ID" value="CAG2161721.1"/>
    <property type="molecule type" value="Genomic_DNA"/>
</dbReference>
<evidence type="ECO:0000256" key="5">
    <source>
        <dbReference type="ARBA" id="ARBA00023002"/>
    </source>
</evidence>
<dbReference type="EMBL" id="OC915038">
    <property type="protein sequence ID" value="CAD7638293.1"/>
    <property type="molecule type" value="Genomic_DNA"/>
</dbReference>
<accession>A0A7R9LAW9</accession>
<dbReference type="PANTHER" id="PTHR24279">
    <property type="entry name" value="CYTOCHROME P450"/>
    <property type="match status" value="1"/>
</dbReference>
<evidence type="ECO:0000256" key="1">
    <source>
        <dbReference type="ARBA" id="ARBA00001971"/>
    </source>
</evidence>
<keyword evidence="6 8" id="KW-0408">Iron</keyword>
<keyword evidence="5 9" id="KW-0560">Oxidoreductase</keyword>
<keyword evidence="4 8" id="KW-0479">Metal-binding</keyword>
<dbReference type="SUPFAM" id="SSF48264">
    <property type="entry name" value="Cytochrome P450"/>
    <property type="match status" value="1"/>
</dbReference>
<dbReference type="Pfam" id="PF00067">
    <property type="entry name" value="p450"/>
    <property type="match status" value="1"/>
</dbReference>
<dbReference type="InterPro" id="IPR001128">
    <property type="entry name" value="Cyt_P450"/>
</dbReference>
<dbReference type="InterPro" id="IPR002401">
    <property type="entry name" value="Cyt_P450_E_grp-I"/>
</dbReference>
<dbReference type="PROSITE" id="PS00086">
    <property type="entry name" value="CYTOCHROME_P450"/>
    <property type="match status" value="1"/>
</dbReference>
<sequence length="536" mass="61822">MSFDRHQNEDSSESRDLVGLDSQVIKEFVCIPGPKPSLPWIGTGWQYFKYIGRYNLSKLHEANQHKYDTYGPIVKEEYEWGKPIIHIFDPKDFETVFRSQGKCPMRPANEFVSHYRLQNKHKYPNVGLSNMMGEQWYQHRQLLAPALMSLKVIQNHIPSQNQICDDFLDYLWQIRDPSNDVLNDLSDATYRLALESICMMCLDSRLHCFLKDNTTTSDGQLLISATKLLFESYNELYYGIPFWKLFATNSYRKLDSAETCIYEIASKYIQMGFNGSTRDQTNANQSVLQTLLNTEGLTESDIKITIIDFIAGGIFTVSNTLCFLFYHLASNPEVQHKLFQEVSQVMGDSHLLTADMLADMPYLKACVKECFRLTNTVPGITRILPQPTVLSGYHVPQNRWLDESKKEFHAFALLPFGYGNRMCAGKRFSELELYLSTAKLIQKYEITAIQSKLDLKFSALLELRQLEAGERYARTHGPFGCTPRPSSEVSRTSLLGRPLKAGYRHRDPRYRKLQNVLYNFLERPRGCRAASYHLLM</sequence>
<dbReference type="GO" id="GO:0020037">
    <property type="term" value="F:heme binding"/>
    <property type="evidence" value="ECO:0007669"/>
    <property type="project" value="InterPro"/>
</dbReference>
<evidence type="ECO:0008006" key="12">
    <source>
        <dbReference type="Google" id="ProtNLM"/>
    </source>
</evidence>
<dbReference type="GO" id="GO:0005506">
    <property type="term" value="F:iron ion binding"/>
    <property type="evidence" value="ECO:0007669"/>
    <property type="project" value="InterPro"/>
</dbReference>